<dbReference type="PANTHER" id="PTHR30287:SF1">
    <property type="entry name" value="INNER MEMBRANE PROTEIN"/>
    <property type="match status" value="1"/>
</dbReference>
<feature type="transmembrane region" description="Helical" evidence="6">
    <location>
        <begin position="748"/>
        <end position="772"/>
    </location>
</feature>
<feature type="transmembrane region" description="Helical" evidence="6">
    <location>
        <begin position="463"/>
        <end position="482"/>
    </location>
</feature>
<gene>
    <name evidence="8" type="ORF">O1D97_01205</name>
</gene>
<name>A0ABT4JPL1_9GAMM</name>
<keyword evidence="2" id="KW-1003">Cell membrane</keyword>
<feature type="domain" description="ABC3 transporter permease C-terminal" evidence="7">
    <location>
        <begin position="256"/>
        <end position="369"/>
    </location>
</feature>
<evidence type="ECO:0000256" key="2">
    <source>
        <dbReference type="ARBA" id="ARBA00022475"/>
    </source>
</evidence>
<keyword evidence="9" id="KW-1185">Reference proteome</keyword>
<protein>
    <submittedName>
        <fullName evidence="8">FtsX-like permease family protein</fullName>
    </submittedName>
</protein>
<comment type="subcellular location">
    <subcellularLocation>
        <location evidence="1">Cell membrane</location>
        <topology evidence="1">Multi-pass membrane protein</topology>
    </subcellularLocation>
</comment>
<evidence type="ECO:0000313" key="9">
    <source>
        <dbReference type="Proteomes" id="UP001149719"/>
    </source>
</evidence>
<dbReference type="InterPro" id="IPR038766">
    <property type="entry name" value="Membrane_comp_ABC_pdt"/>
</dbReference>
<feature type="transmembrane region" description="Helical" evidence="6">
    <location>
        <begin position="304"/>
        <end position="326"/>
    </location>
</feature>
<comment type="caution">
    <text evidence="8">The sequence shown here is derived from an EMBL/GenBank/DDBJ whole genome shotgun (WGS) entry which is preliminary data.</text>
</comment>
<dbReference type="Pfam" id="PF02687">
    <property type="entry name" value="FtsX"/>
    <property type="match status" value="2"/>
</dbReference>
<keyword evidence="4 6" id="KW-1133">Transmembrane helix</keyword>
<sequence length="820" mass="89117">MLAVKLLIREIRNGDVLTLLFALILSVSTVTGIDLFVDRLQTSFTIQSATLLAADRVVRSNTAITNERMEYAKEQGLETAQKTSFSSMVFSNEGLQLSQLSAVTGNYPLRGSYLVDDDLFGAGYSVEDGPSEGDIWVSSRLASLLGVGIGDAVQVGETDLTIRHYLVRDPGSTGSAFAIAPRAVINQDDLLKTQVIQPGSRVRYSLLLAGNEDALNQYEAWITPNLEKGERWRTPKSGGQGINSAIERAESFLLLAGTLAVVMSGVAMALASSRYVRRHLTQVAVIKTLGATPKKIAQLLLSQLAIIFLVGTGLGLLLGWLIQEVIALSLASLLSTVLPAASISNLWLGMVTGLMSLFAFCLPLLMRLFDVSPLTVLHPAGKVQLKSLQLYIIALTGMYLLMVVYTGGLLLPSIMIAAIFMVAVAIGIIGYGLFKLGRVLTSGAVSGWQIGLASLHRRLMGNLFQLLVFTLIIMLGLILIGVKSSLISDWQRQLPVDAPNHYLFNVQEGEVKQISDIADNLQIPVSEWYPMVRGRVVQINGQDADLLYTSDDKEPELLSREMNLTWSNELAEDNVLLEGEFGGNVNGLSIEEEVAKEIGLKIGDTLGVKIGGLDYQLPITSIRSVDWSSMRPNFYLILPQSILSDFPANYVSSVFIDKDNVQSFYKKMADFPTVSMLNVGDLIQQIQLIIAQVSQAIQLVLFFILSSAVLVLNASVRASLDERLEEGALLRTLGASKTLIRQSMLVEFGFLGFSAGVIGALAAELSLFGLQVFVFELAPSFHPLMWFLGPMTGFVVVSIIGLYAGKSVLTVPPMRMLRSL</sequence>
<evidence type="ECO:0000313" key="8">
    <source>
        <dbReference type="EMBL" id="MCZ2720294.1"/>
    </source>
</evidence>
<keyword evidence="3 6" id="KW-0812">Transmembrane</keyword>
<accession>A0ABT4JPL1</accession>
<evidence type="ECO:0000256" key="4">
    <source>
        <dbReference type="ARBA" id="ARBA00022989"/>
    </source>
</evidence>
<dbReference type="InterPro" id="IPR003838">
    <property type="entry name" value="ABC3_permease_C"/>
</dbReference>
<dbReference type="RefSeq" id="WP_269122079.1">
    <property type="nucleotide sequence ID" value="NZ_JAPUBN010000006.1"/>
</dbReference>
<feature type="transmembrane region" description="Helical" evidence="6">
    <location>
        <begin position="414"/>
        <end position="434"/>
    </location>
</feature>
<evidence type="ECO:0000256" key="6">
    <source>
        <dbReference type="SAM" id="Phobius"/>
    </source>
</evidence>
<dbReference type="PANTHER" id="PTHR30287">
    <property type="entry name" value="MEMBRANE COMPONENT OF PREDICTED ABC SUPERFAMILY METABOLITE UPTAKE TRANSPORTER"/>
    <property type="match status" value="1"/>
</dbReference>
<reference evidence="8" key="1">
    <citation type="submission" date="2022-12" db="EMBL/GenBank/DDBJ databases">
        <title>Marinomonas 15G1-11 sp. nov, isolated from marine algae.</title>
        <authorList>
            <person name="Butt M."/>
            <person name="Choi D.G."/>
            <person name="Kim J.M."/>
            <person name="Lee J.K."/>
            <person name="Baek J.H."/>
            <person name="Jeon C.O."/>
        </authorList>
    </citation>
    <scope>NUCLEOTIDE SEQUENCE</scope>
    <source>
        <strain evidence="8">15G1-11</strain>
    </source>
</reference>
<keyword evidence="5 6" id="KW-0472">Membrane</keyword>
<evidence type="ECO:0000256" key="3">
    <source>
        <dbReference type="ARBA" id="ARBA00022692"/>
    </source>
</evidence>
<dbReference type="EMBL" id="JAPUBN010000006">
    <property type="protein sequence ID" value="MCZ2720294.1"/>
    <property type="molecule type" value="Genomic_DNA"/>
</dbReference>
<evidence type="ECO:0000256" key="1">
    <source>
        <dbReference type="ARBA" id="ARBA00004651"/>
    </source>
</evidence>
<feature type="transmembrane region" description="Helical" evidence="6">
    <location>
        <begin position="784"/>
        <end position="805"/>
    </location>
</feature>
<feature type="transmembrane region" description="Helical" evidence="6">
    <location>
        <begin position="390"/>
        <end position="408"/>
    </location>
</feature>
<feature type="domain" description="ABC3 transporter permease C-terminal" evidence="7">
    <location>
        <begin position="700"/>
        <end position="813"/>
    </location>
</feature>
<proteinExistence type="predicted"/>
<feature type="transmembrane region" description="Helical" evidence="6">
    <location>
        <begin position="252"/>
        <end position="271"/>
    </location>
</feature>
<feature type="transmembrane region" description="Helical" evidence="6">
    <location>
        <begin position="346"/>
        <end position="369"/>
    </location>
</feature>
<evidence type="ECO:0000256" key="5">
    <source>
        <dbReference type="ARBA" id="ARBA00023136"/>
    </source>
</evidence>
<feature type="transmembrane region" description="Helical" evidence="6">
    <location>
        <begin position="696"/>
        <end position="716"/>
    </location>
</feature>
<dbReference type="Proteomes" id="UP001149719">
    <property type="component" value="Unassembled WGS sequence"/>
</dbReference>
<evidence type="ECO:0000259" key="7">
    <source>
        <dbReference type="Pfam" id="PF02687"/>
    </source>
</evidence>
<organism evidence="8 9">
    <name type="scientific">Marinomonas phaeophyticola</name>
    <dbReference type="NCBI Taxonomy" id="3004091"/>
    <lineage>
        <taxon>Bacteria</taxon>
        <taxon>Pseudomonadati</taxon>
        <taxon>Pseudomonadota</taxon>
        <taxon>Gammaproteobacteria</taxon>
        <taxon>Oceanospirillales</taxon>
        <taxon>Oceanospirillaceae</taxon>
        <taxon>Marinomonas</taxon>
    </lineage>
</organism>